<keyword evidence="2" id="KW-1185">Reference proteome</keyword>
<dbReference type="EMBL" id="UZAM01001647">
    <property type="protein sequence ID" value="VDO84742.1"/>
    <property type="molecule type" value="Genomic_DNA"/>
</dbReference>
<evidence type="ECO:0000313" key="2">
    <source>
        <dbReference type="Proteomes" id="UP000270296"/>
    </source>
</evidence>
<dbReference type="PANTHER" id="PTHR35842">
    <property type="entry name" value="SI:CH211-67E16.11"/>
    <property type="match status" value="1"/>
</dbReference>
<dbReference type="WBParaSite" id="SBAD_0000055701-mRNA-1">
    <property type="protein sequence ID" value="SBAD_0000055701-mRNA-1"/>
    <property type="gene ID" value="SBAD_0000055701"/>
</dbReference>
<name>A0A183IA91_9BILA</name>
<dbReference type="AlphaFoldDB" id="A0A183IA91"/>
<reference evidence="1 2" key="2">
    <citation type="submission" date="2018-11" db="EMBL/GenBank/DDBJ databases">
        <authorList>
            <consortium name="Pathogen Informatics"/>
        </authorList>
    </citation>
    <scope>NUCLEOTIDE SEQUENCE [LARGE SCALE GENOMIC DNA]</scope>
</reference>
<dbReference type="Proteomes" id="UP000270296">
    <property type="component" value="Unassembled WGS sequence"/>
</dbReference>
<dbReference type="OrthoDB" id="6132489at2759"/>
<evidence type="ECO:0000313" key="3">
    <source>
        <dbReference type="WBParaSite" id="SBAD_0000055701-mRNA-1"/>
    </source>
</evidence>
<protein>
    <submittedName>
        <fullName evidence="3">Ovule protein</fullName>
    </submittedName>
</protein>
<dbReference type="PANTHER" id="PTHR35842:SF1">
    <property type="entry name" value="SI:CH211-67E16.11"/>
    <property type="match status" value="1"/>
</dbReference>
<gene>
    <name evidence="1" type="ORF">SBAD_LOCUS535</name>
</gene>
<accession>A0A183IA91</accession>
<reference evidence="3" key="1">
    <citation type="submission" date="2016-06" db="UniProtKB">
        <authorList>
            <consortium name="WormBaseParasite"/>
        </authorList>
    </citation>
    <scope>IDENTIFICATION</scope>
</reference>
<evidence type="ECO:0000313" key="1">
    <source>
        <dbReference type="EMBL" id="VDO84742.1"/>
    </source>
</evidence>
<proteinExistence type="predicted"/>
<organism evidence="3">
    <name type="scientific">Soboliphyme baturini</name>
    <dbReference type="NCBI Taxonomy" id="241478"/>
    <lineage>
        <taxon>Eukaryota</taxon>
        <taxon>Metazoa</taxon>
        <taxon>Ecdysozoa</taxon>
        <taxon>Nematoda</taxon>
        <taxon>Enoplea</taxon>
        <taxon>Dorylaimia</taxon>
        <taxon>Dioctophymatida</taxon>
        <taxon>Dioctophymatoidea</taxon>
        <taxon>Soboliphymatidae</taxon>
        <taxon>Soboliphyme</taxon>
    </lineage>
</organism>
<sequence length="77" mass="8915">MPESKPLIYESSSHDDSKTIVGAQCNVSSLFNDDELREHYFGCQNVPTSVWFRFVKAKQNFSRPAMIRAKRHQEVPK</sequence>